<feature type="chain" id="PRO_5038936418" description="Phosphate-binding protein" evidence="7">
    <location>
        <begin position="22"/>
        <end position="377"/>
    </location>
</feature>
<feature type="signal peptide" evidence="7">
    <location>
        <begin position="1"/>
        <end position="21"/>
    </location>
</feature>
<dbReference type="GO" id="GO:0035435">
    <property type="term" value="P:phosphate ion transmembrane transport"/>
    <property type="evidence" value="ECO:0007669"/>
    <property type="project" value="InterPro"/>
</dbReference>
<proteinExistence type="inferred from homology"/>
<dbReference type="STRING" id="1089455.MOPEL_005_00050"/>
<feature type="region of interest" description="Disordered" evidence="6">
    <location>
        <begin position="223"/>
        <end position="243"/>
    </location>
</feature>
<dbReference type="PROSITE" id="PS51257">
    <property type="entry name" value="PROKAR_LIPOPROTEIN"/>
    <property type="match status" value="1"/>
</dbReference>
<keyword evidence="7" id="KW-0732">Signal</keyword>
<dbReference type="Proteomes" id="UP000004367">
    <property type="component" value="Unassembled WGS sequence"/>
</dbReference>
<evidence type="ECO:0000313" key="9">
    <source>
        <dbReference type="EMBL" id="GAB47144.1"/>
    </source>
</evidence>
<dbReference type="RefSeq" id="WP_009481042.1">
    <property type="nucleotide sequence ID" value="NZ_BAFE01000005.1"/>
</dbReference>
<feature type="region of interest" description="Disordered" evidence="6">
    <location>
        <begin position="26"/>
        <end position="62"/>
    </location>
</feature>
<dbReference type="OrthoDB" id="9801510at2"/>
<keyword evidence="3 4" id="KW-0592">Phosphate transport</keyword>
<evidence type="ECO:0000256" key="2">
    <source>
        <dbReference type="ARBA" id="ARBA00022448"/>
    </source>
</evidence>
<feature type="binding site" evidence="5">
    <location>
        <begin position="202"/>
        <end position="204"/>
    </location>
    <ligand>
        <name>phosphate</name>
        <dbReference type="ChEBI" id="CHEBI:43474"/>
    </ligand>
</feature>
<dbReference type="NCBIfam" id="TIGR00975">
    <property type="entry name" value="3a0107s03"/>
    <property type="match status" value="1"/>
</dbReference>
<evidence type="ECO:0000313" key="10">
    <source>
        <dbReference type="Proteomes" id="UP000004367"/>
    </source>
</evidence>
<comment type="caution">
    <text evidence="9">The sequence shown here is derived from an EMBL/GenBank/DDBJ whole genome shotgun (WGS) entry which is preliminary data.</text>
</comment>
<dbReference type="InterPro" id="IPR005673">
    <property type="entry name" value="ABC_phos-bd_PstS"/>
</dbReference>
<dbReference type="PIRSF" id="PIRSF002756">
    <property type="entry name" value="PstS"/>
    <property type="match status" value="1"/>
</dbReference>
<evidence type="ECO:0000256" key="3">
    <source>
        <dbReference type="ARBA" id="ARBA00022592"/>
    </source>
</evidence>
<dbReference type="SUPFAM" id="SSF53850">
    <property type="entry name" value="Periplasmic binding protein-like II"/>
    <property type="match status" value="1"/>
</dbReference>
<dbReference type="AlphaFoldDB" id="H5UN36"/>
<evidence type="ECO:0000259" key="8">
    <source>
        <dbReference type="Pfam" id="PF12849"/>
    </source>
</evidence>
<feature type="binding site" evidence="5">
    <location>
        <position position="91"/>
    </location>
    <ligand>
        <name>phosphate</name>
        <dbReference type="ChEBI" id="CHEBI:43474"/>
    </ligand>
</feature>
<keyword evidence="2 4" id="KW-0813">Transport</keyword>
<accession>H5UN36</accession>
<reference evidence="9 10" key="1">
    <citation type="submission" date="2012-02" db="EMBL/GenBank/DDBJ databases">
        <title>Whole genome shotgun sequence of Mobilicoccus pelagius NBRC 104925.</title>
        <authorList>
            <person name="Yoshida Y."/>
            <person name="Hosoyama A."/>
            <person name="Tsuchikane K."/>
            <person name="Katsumata H."/>
            <person name="Yamazaki S."/>
            <person name="Fujita N."/>
        </authorList>
    </citation>
    <scope>NUCLEOTIDE SEQUENCE [LARGE SCALE GENOMIC DNA]</scope>
    <source>
        <strain evidence="9 10">NBRC 104925</strain>
    </source>
</reference>
<evidence type="ECO:0000256" key="7">
    <source>
        <dbReference type="SAM" id="SignalP"/>
    </source>
</evidence>
<dbReference type="InterPro" id="IPR050962">
    <property type="entry name" value="Phosphate-bind_PstS"/>
</dbReference>
<comment type="similarity">
    <text evidence="1 4">Belongs to the PstS family.</text>
</comment>
<dbReference type="eggNOG" id="COG0226">
    <property type="taxonomic scope" value="Bacteria"/>
</dbReference>
<dbReference type="GO" id="GO:0042301">
    <property type="term" value="F:phosphate ion binding"/>
    <property type="evidence" value="ECO:0007669"/>
    <property type="project" value="InterPro"/>
</dbReference>
<dbReference type="Pfam" id="PF12849">
    <property type="entry name" value="PBP_like_2"/>
    <property type="match status" value="1"/>
</dbReference>
<dbReference type="Gene3D" id="3.40.190.10">
    <property type="entry name" value="Periplasmic binding protein-like II"/>
    <property type="match status" value="2"/>
</dbReference>
<evidence type="ECO:0000256" key="1">
    <source>
        <dbReference type="ARBA" id="ARBA00008725"/>
    </source>
</evidence>
<dbReference type="PANTHER" id="PTHR42996">
    <property type="entry name" value="PHOSPHATE-BINDING PROTEIN PSTS"/>
    <property type="match status" value="1"/>
</dbReference>
<dbReference type="PANTHER" id="PTHR42996:SF1">
    <property type="entry name" value="PHOSPHATE-BINDING PROTEIN PSTS"/>
    <property type="match status" value="1"/>
</dbReference>
<feature type="binding site" evidence="5">
    <location>
        <position position="109"/>
    </location>
    <ligand>
        <name>phosphate</name>
        <dbReference type="ChEBI" id="CHEBI:43474"/>
    </ligand>
</feature>
<protein>
    <recommendedName>
        <fullName evidence="4">Phosphate-binding protein</fullName>
    </recommendedName>
</protein>
<name>H5UN36_9MICO</name>
<dbReference type="GO" id="GO:0043190">
    <property type="term" value="C:ATP-binding cassette (ABC) transporter complex"/>
    <property type="evidence" value="ECO:0007669"/>
    <property type="project" value="InterPro"/>
</dbReference>
<feature type="compositionally biased region" description="Low complexity" evidence="6">
    <location>
        <begin position="37"/>
        <end position="62"/>
    </location>
</feature>
<evidence type="ECO:0000256" key="6">
    <source>
        <dbReference type="SAM" id="MobiDB-lite"/>
    </source>
</evidence>
<sequence length="377" mass="39049">MKNQRMAAVSGLALIGTLALAGCGAQKQDGGNGGTGAESTASSSQAGGDCPQGASLSAQGSSAQKNAIEEAISSYQEKCQDAKIDYNPTGSGAGIKALIAGQADWAGSDSALKTEEKEGKIEAEEAKKACGSDAWNIPMVTGPIAIAYNLEGVDKLVLTPKVVSDIFTGKITTWNDPAIAAVNSGVTLPDTAIKPFFRSDESGTTENFTKYLKAASDGAWTAEPAKQWTGKGEGKTKSDGVAQAVKGTPGGITYVEWSYAKDNELGMAQMDNGAGPVELTGESVGKAVEAAEQDGEGNDLRLKLDYATKEAGAYPILLVTYEVVCSKNKDAAKGAQIKSFLEHFASTETQQSLQEVGYAPLPESVRSKVDTAIDALQ</sequence>
<keyword evidence="10" id="KW-1185">Reference proteome</keyword>
<evidence type="ECO:0000256" key="4">
    <source>
        <dbReference type="PIRNR" id="PIRNR002756"/>
    </source>
</evidence>
<dbReference type="EMBL" id="BAFE01000005">
    <property type="protein sequence ID" value="GAB47144.1"/>
    <property type="molecule type" value="Genomic_DNA"/>
</dbReference>
<feature type="domain" description="PBP" evidence="8">
    <location>
        <begin position="53"/>
        <end position="347"/>
    </location>
</feature>
<dbReference type="InterPro" id="IPR024370">
    <property type="entry name" value="PBP_domain"/>
</dbReference>
<evidence type="ECO:0000256" key="5">
    <source>
        <dbReference type="PIRSR" id="PIRSR002756-1"/>
    </source>
</evidence>
<organism evidence="9 10">
    <name type="scientific">Mobilicoccus pelagius NBRC 104925</name>
    <dbReference type="NCBI Taxonomy" id="1089455"/>
    <lineage>
        <taxon>Bacteria</taxon>
        <taxon>Bacillati</taxon>
        <taxon>Actinomycetota</taxon>
        <taxon>Actinomycetes</taxon>
        <taxon>Micrococcales</taxon>
        <taxon>Dermatophilaceae</taxon>
        <taxon>Mobilicoccus</taxon>
    </lineage>
</organism>
<dbReference type="CDD" id="cd13565">
    <property type="entry name" value="PBP2_PstS"/>
    <property type="match status" value="1"/>
</dbReference>
<gene>
    <name evidence="9" type="primary">pstS</name>
    <name evidence="9" type="ORF">MOPEL_005_00050</name>
</gene>
<feature type="binding site" evidence="5">
    <location>
        <begin position="61"/>
        <end position="63"/>
    </location>
    <ligand>
        <name>phosphate</name>
        <dbReference type="ChEBI" id="CHEBI:43474"/>
    </ligand>
</feature>